<comment type="caution">
    <text evidence="1">The sequence shown here is derived from an EMBL/GenBank/DDBJ whole genome shotgun (WGS) entry which is preliminary data.</text>
</comment>
<gene>
    <name evidence="1" type="ORF">CDO51_12800</name>
</gene>
<accession>A0A226BUM4</accession>
<dbReference type="InterPro" id="IPR036388">
    <property type="entry name" value="WH-like_DNA-bd_sf"/>
</dbReference>
<proteinExistence type="predicted"/>
<dbReference type="InterPro" id="IPR036390">
    <property type="entry name" value="WH_DNA-bd_sf"/>
</dbReference>
<dbReference type="Gene3D" id="1.10.10.10">
    <property type="entry name" value="Winged helix-like DNA-binding domain superfamily/Winged helix DNA-binding domain"/>
    <property type="match status" value="1"/>
</dbReference>
<dbReference type="Proteomes" id="UP000214588">
    <property type="component" value="Unassembled WGS sequence"/>
</dbReference>
<evidence type="ECO:0000313" key="1">
    <source>
        <dbReference type="EMBL" id="OWZ82673.1"/>
    </source>
</evidence>
<dbReference type="SUPFAM" id="SSF46785">
    <property type="entry name" value="Winged helix' DNA-binding domain"/>
    <property type="match status" value="1"/>
</dbReference>
<sequence>MISQDELASKYQSSRSTIAGHIRNLKKKGYILGKKYLMVCHAQKTMKQP</sequence>
<dbReference type="Pfam" id="PF13412">
    <property type="entry name" value="HTH_24"/>
    <property type="match status" value="1"/>
</dbReference>
<protein>
    <submittedName>
        <fullName evidence="1">Uncharacterized protein</fullName>
    </submittedName>
</protein>
<keyword evidence="2" id="KW-1185">Reference proteome</keyword>
<organism evidence="1 2">
    <name type="scientific">Natranaerobius trueperi</name>
    <dbReference type="NCBI Taxonomy" id="759412"/>
    <lineage>
        <taxon>Bacteria</taxon>
        <taxon>Bacillati</taxon>
        <taxon>Bacillota</taxon>
        <taxon>Clostridia</taxon>
        <taxon>Natranaerobiales</taxon>
        <taxon>Natranaerobiaceae</taxon>
        <taxon>Natranaerobius</taxon>
    </lineage>
</organism>
<dbReference type="AlphaFoldDB" id="A0A226BUM4"/>
<evidence type="ECO:0000313" key="2">
    <source>
        <dbReference type="Proteomes" id="UP000214588"/>
    </source>
</evidence>
<reference evidence="1 2" key="1">
    <citation type="submission" date="2017-06" db="EMBL/GenBank/DDBJ databases">
        <title>Draft Genome Sequence of Natranaerobius trueperi halophilic, alkalithermophilic bacteria from soda lakes.</title>
        <authorList>
            <person name="Zhao B."/>
        </authorList>
    </citation>
    <scope>NUCLEOTIDE SEQUENCE [LARGE SCALE GENOMIC DNA]</scope>
    <source>
        <strain evidence="1 2">DSM 18760</strain>
    </source>
</reference>
<name>A0A226BUM4_9FIRM</name>
<dbReference type="EMBL" id="NIQC01000052">
    <property type="protein sequence ID" value="OWZ82673.1"/>
    <property type="molecule type" value="Genomic_DNA"/>
</dbReference>